<accession>A0ABN6PA75</accession>
<gene>
    <name evidence="1" type="ORF">MTTB_05010</name>
</gene>
<evidence type="ECO:0000313" key="2">
    <source>
        <dbReference type="Proteomes" id="UP000831817"/>
    </source>
</evidence>
<dbReference type="Proteomes" id="UP000831817">
    <property type="component" value="Chromosome"/>
</dbReference>
<dbReference type="GeneID" id="71965014"/>
<protein>
    <recommendedName>
        <fullName evidence="3">Type II toxin-antitoxin system RelE/ParE family toxin</fullName>
    </recommendedName>
</protein>
<proteinExistence type="predicted"/>
<dbReference type="RefSeq" id="WP_248564962.1">
    <property type="nucleotide sequence ID" value="NZ_AP025698.1"/>
</dbReference>
<organism evidence="1 2">
    <name type="scientific">Methanothermobacter tenebrarum</name>
    <dbReference type="NCBI Taxonomy" id="680118"/>
    <lineage>
        <taxon>Archaea</taxon>
        <taxon>Methanobacteriati</taxon>
        <taxon>Methanobacteriota</taxon>
        <taxon>Methanomada group</taxon>
        <taxon>Methanobacteria</taxon>
        <taxon>Methanobacteriales</taxon>
        <taxon>Methanobacteriaceae</taxon>
        <taxon>Methanothermobacter</taxon>
    </lineage>
</organism>
<evidence type="ECO:0008006" key="3">
    <source>
        <dbReference type="Google" id="ProtNLM"/>
    </source>
</evidence>
<sequence length="56" mass="6596">MIIQKFCSILESVPEEIKSKIAKAIIKPEFYFAADLYKEGKNNSWRILRDFRLVFG</sequence>
<dbReference type="EMBL" id="AP025698">
    <property type="protein sequence ID" value="BDH79122.1"/>
    <property type="molecule type" value="Genomic_DNA"/>
</dbReference>
<keyword evidence="2" id="KW-1185">Reference proteome</keyword>
<name>A0ABN6PA75_9EURY</name>
<evidence type="ECO:0000313" key="1">
    <source>
        <dbReference type="EMBL" id="BDH79122.1"/>
    </source>
</evidence>
<reference evidence="1 2" key="1">
    <citation type="submission" date="2022-04" db="EMBL/GenBank/DDBJ databases">
        <title>Complete genome of Methanothermobacter tenebrarum strain RMAS.</title>
        <authorList>
            <person name="Nakamura K."/>
            <person name="Oshima K."/>
            <person name="Hattori M."/>
            <person name="Kamagata Y."/>
            <person name="Takamizawa K."/>
        </authorList>
    </citation>
    <scope>NUCLEOTIDE SEQUENCE [LARGE SCALE GENOMIC DNA]</scope>
    <source>
        <strain evidence="1 2">RMAS</strain>
    </source>
</reference>